<protein>
    <recommendedName>
        <fullName evidence="1">Ribosomal RNA small subunit methyltransferase J</fullName>
        <ecNumber evidence="1">2.1.1.242</ecNumber>
    </recommendedName>
    <alternativeName>
        <fullName evidence="1">16S rRNA m2G1516 methyltransferase</fullName>
    </alternativeName>
    <alternativeName>
        <fullName evidence="1">rRNA (guanine-N(2)-)-methyltransferase</fullName>
    </alternativeName>
</protein>
<dbReference type="eggNOG" id="COG0500">
    <property type="taxonomic scope" value="Bacteria"/>
</dbReference>
<dbReference type="Pfam" id="PF04445">
    <property type="entry name" value="SAM_MT"/>
    <property type="match status" value="2"/>
</dbReference>
<dbReference type="Gene3D" id="3.40.50.150">
    <property type="entry name" value="Vaccinia Virus protein VP39"/>
    <property type="match status" value="1"/>
</dbReference>
<proteinExistence type="inferred from homology"/>
<dbReference type="HAMAP" id="MF_01523">
    <property type="entry name" value="16SrRNA_methyltr_J"/>
    <property type="match status" value="1"/>
</dbReference>
<dbReference type="InterPro" id="IPR029063">
    <property type="entry name" value="SAM-dependent_MTases_sf"/>
</dbReference>
<keyword evidence="1" id="KW-0963">Cytoplasm</keyword>
<feature type="binding site" evidence="1">
    <location>
        <begin position="117"/>
        <end position="118"/>
    </location>
    <ligand>
        <name>S-adenosyl-L-methionine</name>
        <dbReference type="ChEBI" id="CHEBI:59789"/>
    </ligand>
</feature>
<dbReference type="PANTHER" id="PTHR36112:SF1">
    <property type="entry name" value="RIBOSOMAL RNA SMALL SUBUNIT METHYLTRANSFERASE J"/>
    <property type="match status" value="1"/>
</dbReference>
<accession>A4ACJ0</accession>
<feature type="region of interest" description="Disordered" evidence="2">
    <location>
        <begin position="212"/>
        <end position="233"/>
    </location>
</feature>
<organism evidence="3 4">
    <name type="scientific">Congregibacter litoralis KT71</name>
    <dbReference type="NCBI Taxonomy" id="314285"/>
    <lineage>
        <taxon>Bacteria</taxon>
        <taxon>Pseudomonadati</taxon>
        <taxon>Pseudomonadota</taxon>
        <taxon>Gammaproteobacteria</taxon>
        <taxon>Cellvibrionales</taxon>
        <taxon>Halieaceae</taxon>
        <taxon>Congregibacter</taxon>
    </lineage>
</organism>
<evidence type="ECO:0000313" key="3">
    <source>
        <dbReference type="EMBL" id="EAQ96204.1"/>
    </source>
</evidence>
<keyword evidence="1 3" id="KW-0489">Methyltransferase</keyword>
<sequence length="291" mass="31124">MGVIPEAEEVREADGVPKVQQAEAAHELARRLDLPLLPLSQGARDLPPGQAVIAMIDGVPMIQLTGRGVAGPVTVDFGDKSMAQRRRAGHNELLGKAVGWKQAHAPRVLDGTGGFGRDAFLLADLGCEITVCERNPVMAALLDAALSRAAGSGDGWLASVVARMTVHHQDARSLTPSLLEGVEVIYLDPMFPLDRRAAPAKEMQILHELLSPRAQHQDSAGPDSPGRLDDSPSQDAEDAVFLAWARAQNVKRVVVKRPRRAPAIDGPPPGHSLTGKAVRFDVYPVSREAQT</sequence>
<dbReference type="InterPro" id="IPR007536">
    <property type="entry name" value="16SrRNA_methylTrfase_J"/>
</dbReference>
<comment type="caution">
    <text evidence="1">Lacks conserved residue(s) required for the propagation of feature annotation.</text>
</comment>
<dbReference type="EC" id="2.1.1.242" evidence="1"/>
<feature type="binding site" evidence="1">
    <location>
        <begin position="133"/>
        <end position="134"/>
    </location>
    <ligand>
        <name>S-adenosyl-L-methionine</name>
        <dbReference type="ChEBI" id="CHEBI:59789"/>
    </ligand>
</feature>
<keyword evidence="1 3" id="KW-0808">Transferase</keyword>
<keyword evidence="1" id="KW-0949">S-adenosyl-L-methionine</keyword>
<dbReference type="CDD" id="cd02440">
    <property type="entry name" value="AdoMet_MTases"/>
    <property type="match status" value="1"/>
</dbReference>
<comment type="function">
    <text evidence="1">Specifically methylates the guanosine in position 1516 of 16S rRNA.</text>
</comment>
<dbReference type="HOGENOM" id="CLU_076324_0_1_6"/>
<comment type="subcellular location">
    <subcellularLocation>
        <location evidence="1">Cytoplasm</location>
    </subcellularLocation>
</comment>
<keyword evidence="4" id="KW-1185">Reference proteome</keyword>
<dbReference type="GO" id="GO:0008990">
    <property type="term" value="F:rRNA (guanine-N2-)-methyltransferase activity"/>
    <property type="evidence" value="ECO:0007669"/>
    <property type="project" value="UniProtKB-UniRule"/>
</dbReference>
<name>A4ACJ0_9GAMM</name>
<dbReference type="SUPFAM" id="SSF53335">
    <property type="entry name" value="S-adenosyl-L-methionine-dependent methyltransferases"/>
    <property type="match status" value="1"/>
</dbReference>
<evidence type="ECO:0000256" key="1">
    <source>
        <dbReference type="HAMAP-Rule" id="MF_01523"/>
    </source>
</evidence>
<comment type="caution">
    <text evidence="3">The sequence shown here is derived from an EMBL/GenBank/DDBJ whole genome shotgun (WGS) entry which is preliminary data.</text>
</comment>
<dbReference type="GO" id="GO:0005737">
    <property type="term" value="C:cytoplasm"/>
    <property type="evidence" value="ECO:0007669"/>
    <property type="project" value="UniProtKB-SubCell"/>
</dbReference>
<dbReference type="AlphaFoldDB" id="A4ACJ0"/>
<dbReference type="EMBL" id="AAOA02000005">
    <property type="protein sequence ID" value="EAQ96204.1"/>
    <property type="molecule type" value="Genomic_DNA"/>
</dbReference>
<evidence type="ECO:0000256" key="2">
    <source>
        <dbReference type="SAM" id="MobiDB-lite"/>
    </source>
</evidence>
<feature type="binding site" evidence="1">
    <location>
        <position position="188"/>
    </location>
    <ligand>
        <name>S-adenosyl-L-methionine</name>
        <dbReference type="ChEBI" id="CHEBI:59789"/>
    </ligand>
</feature>
<keyword evidence="1" id="KW-0698">rRNA processing</keyword>
<reference evidence="3 4" key="2">
    <citation type="journal article" date="2009" name="PLoS ONE">
        <title>The photosynthetic apparatus and its regulation in the aerobic gammaproteobacterium Congregibacter litoralis gen. nov., sp. nov.</title>
        <authorList>
            <person name="Spring S."/>
            <person name="Lunsdorf H."/>
            <person name="Fuchs B.M."/>
            <person name="Tindall B.J."/>
        </authorList>
    </citation>
    <scope>NUCLEOTIDE SEQUENCE [LARGE SCALE GENOMIC DNA]</scope>
    <source>
        <strain evidence="3">KT71</strain>
    </source>
</reference>
<dbReference type="RefSeq" id="WP_008296259.1">
    <property type="nucleotide sequence ID" value="NZ_CM002299.1"/>
</dbReference>
<reference evidence="3 4" key="1">
    <citation type="journal article" date="2007" name="Proc. Natl. Acad. Sci. U.S.A.">
        <title>Characterization of a marine gammaproteobacterium capable of aerobic anoxygenic photosynthesis.</title>
        <authorList>
            <person name="Fuchs B.M."/>
            <person name="Spring S."/>
            <person name="Teeling H."/>
            <person name="Quast C."/>
            <person name="Wulf J."/>
            <person name="Schattenhofer M."/>
            <person name="Yan S."/>
            <person name="Ferriera S."/>
            <person name="Johnson J."/>
            <person name="Glockner F.O."/>
            <person name="Amann R."/>
        </authorList>
    </citation>
    <scope>NUCLEOTIDE SEQUENCE [LARGE SCALE GENOMIC DNA]</scope>
    <source>
        <strain evidence="3">KT71</strain>
    </source>
</reference>
<evidence type="ECO:0000313" key="4">
    <source>
        <dbReference type="Proteomes" id="UP000019205"/>
    </source>
</evidence>
<comment type="similarity">
    <text evidence="1">Belongs to the methyltransferase superfamily. RsmJ family.</text>
</comment>
<gene>
    <name evidence="1" type="primary">rsmJ</name>
    <name evidence="3" type="ORF">KT71_19103</name>
</gene>
<dbReference type="Proteomes" id="UP000019205">
    <property type="component" value="Chromosome"/>
</dbReference>
<dbReference type="PANTHER" id="PTHR36112">
    <property type="entry name" value="RIBOSOMAL RNA SMALL SUBUNIT METHYLTRANSFERASE J"/>
    <property type="match status" value="1"/>
</dbReference>
<dbReference type="STRING" id="314285.KT71_19103"/>
<comment type="catalytic activity">
    <reaction evidence="1">
        <text>guanosine(1516) in 16S rRNA + S-adenosyl-L-methionine = N(2)-methylguanosine(1516) in 16S rRNA + S-adenosyl-L-homocysteine + H(+)</text>
        <dbReference type="Rhea" id="RHEA:43220"/>
        <dbReference type="Rhea" id="RHEA-COMP:10412"/>
        <dbReference type="Rhea" id="RHEA-COMP:10413"/>
        <dbReference type="ChEBI" id="CHEBI:15378"/>
        <dbReference type="ChEBI" id="CHEBI:57856"/>
        <dbReference type="ChEBI" id="CHEBI:59789"/>
        <dbReference type="ChEBI" id="CHEBI:74269"/>
        <dbReference type="ChEBI" id="CHEBI:74481"/>
        <dbReference type="EC" id="2.1.1.242"/>
    </reaction>
</comment>